<dbReference type="Proteomes" id="UP000020202">
    <property type="component" value="Unassembled WGS sequence"/>
</dbReference>
<evidence type="ECO:0000313" key="2">
    <source>
        <dbReference type="EMBL" id="KLY25311.1"/>
    </source>
</evidence>
<evidence type="ECO:0008006" key="5">
    <source>
        <dbReference type="Google" id="ProtNLM"/>
    </source>
</evidence>
<keyword evidence="4" id="KW-1185">Reference proteome</keyword>
<evidence type="ECO:0000313" key="3">
    <source>
        <dbReference type="Proteomes" id="UP000020202"/>
    </source>
</evidence>
<dbReference type="EMBL" id="JCNZ01000020">
    <property type="protein sequence ID" value="EWF80057.1"/>
    <property type="molecule type" value="Genomic_DNA"/>
</dbReference>
<organism evidence="1 3">
    <name type="scientific">Klebsiella michiganensis</name>
    <dbReference type="NCBI Taxonomy" id="1134687"/>
    <lineage>
        <taxon>Bacteria</taxon>
        <taxon>Pseudomonadati</taxon>
        <taxon>Pseudomonadota</taxon>
        <taxon>Gammaproteobacteria</taxon>
        <taxon>Enterobacterales</taxon>
        <taxon>Enterobacteriaceae</taxon>
        <taxon>Klebsiella/Raoultella group</taxon>
        <taxon>Klebsiella</taxon>
    </lineage>
</organism>
<proteinExistence type="predicted"/>
<evidence type="ECO:0000313" key="1">
    <source>
        <dbReference type="EMBL" id="EWF80057.1"/>
    </source>
</evidence>
<accession>A0A0J2GRG5</accession>
<protein>
    <recommendedName>
        <fullName evidence="5">Conjugal transfer transcriptional regulator TraJ</fullName>
    </recommendedName>
</protein>
<dbReference type="AlphaFoldDB" id="A0A0J2GRG5"/>
<gene>
    <name evidence="1" type="ORF">L373_05825</name>
    <name evidence="2" type="ORF">SK91_05902</name>
</gene>
<name>A0A0J2GRG5_9ENTR</name>
<reference evidence="1 3" key="1">
    <citation type="submission" date="2014-01" db="EMBL/GenBank/DDBJ databases">
        <title>The Genome Sequence of Klebsiella oxytoca MGH 27.</title>
        <authorList>
            <consortium name="The Broad Institute Genomics Platform"/>
            <consortium name="The Broad Institute Genome Sequencing Center for Infectious Disease"/>
            <person name="Murphy C."/>
            <person name="Cosimi L."/>
            <person name="Cerqueira G."/>
            <person name="Feldgarden M."/>
            <person name="Earl A."/>
            <person name="Hung D."/>
            <person name="Onderdonk A.B."/>
            <person name="Ferraro M.J."/>
            <person name="Hooper D."/>
            <person name="Dekker J."/>
            <person name="O'Brien T."/>
            <person name="Huang S."/>
            <person name="Quan V."/>
            <person name="Ernst C."/>
            <person name="Delaney M."/>
            <person name="DuBois A."/>
            <person name="Kim D.S."/>
            <person name="Young S.K."/>
            <person name="Zeng Q."/>
            <person name="Gargeya S."/>
            <person name="Fitzgerald M."/>
            <person name="Abouelleil A."/>
            <person name="Alvarado L."/>
            <person name="Berlin A.M."/>
            <person name="Chapman S.B."/>
            <person name="Gainer-Dewar J."/>
            <person name="Goldberg J."/>
            <person name="Gnerre S."/>
            <person name="Griggs A."/>
            <person name="Gujja S."/>
            <person name="Hansen M."/>
            <person name="Howarth C."/>
            <person name="Imamovic A."/>
            <person name="Ireland A."/>
            <person name="Larimer J."/>
            <person name="McCowan C."/>
            <person name="Murphy C."/>
            <person name="Pearson M."/>
            <person name="Poon T.W."/>
            <person name="Priest M."/>
            <person name="Roberts A."/>
            <person name="Saif S."/>
            <person name="Shea T."/>
            <person name="Sykes S."/>
            <person name="Wortman J."/>
            <person name="Nusbaum C."/>
            <person name="Birren B."/>
        </authorList>
    </citation>
    <scope>NUCLEOTIDE SEQUENCE [LARGE SCALE GENOMIC DNA]</scope>
    <source>
        <strain evidence="1 3">MGH 27</strain>
    </source>
</reference>
<dbReference type="RefSeq" id="WP_077254474.1">
    <property type="nucleotide sequence ID" value="NZ_CP029143.1"/>
</dbReference>
<dbReference type="Gene3D" id="3.30.450.20">
    <property type="entry name" value="PAS domain"/>
    <property type="match status" value="1"/>
</dbReference>
<comment type="caution">
    <text evidence="1">The sequence shown here is derived from an EMBL/GenBank/DDBJ whole genome shotgun (WGS) entry which is preliminary data.</text>
</comment>
<dbReference type="EMBL" id="LEUS01000031">
    <property type="protein sequence ID" value="KLY25311.1"/>
    <property type="molecule type" value="Genomic_DNA"/>
</dbReference>
<dbReference type="Proteomes" id="UP000036305">
    <property type="component" value="Unassembled WGS sequence"/>
</dbReference>
<sequence length="224" mass="25611">MCAKDRSQIAVCSQTESIQYFVEMLNISSSPSFVRDSHGKLVHTNSRFDQVFLTNNERNSWFASIPVDTGMELVRSELRALTSRVACLVSNVQINNEVWTVFIECMTFNDDLFSKWVFIKDSDSIVDQLGRYKAFSVRMDRYIEKISRAASSEWAIINLYSAGLTHSTISKITGVEEQTSKNAVSKMKRELNFPDRDYIILSSIYSLNYSKIIHNVISVLKLDC</sequence>
<evidence type="ECO:0000313" key="4">
    <source>
        <dbReference type="Proteomes" id="UP000036305"/>
    </source>
</evidence>
<reference evidence="2 4" key="2">
    <citation type="submission" date="2015-06" db="EMBL/GenBank/DDBJ databases">
        <title>The Genome Sequence of None.</title>
        <authorList>
            <consortium name="The Broad Institute Genomics Platform"/>
            <consortium name="The Broad Institute Genome Sequencing Center for Infectious Disease"/>
            <person name="Earl A.M."/>
            <person name="Onderdonk A.B."/>
            <person name="Kirby J."/>
            <person name="Ferraro M.J."/>
            <person name="Huang S."/>
            <person name="Spencer M."/>
            <person name="Fodor A."/>
            <person name="Hooper D."/>
            <person name="Dekker J."/>
            <person name="O'Brien T."/>
            <person name="Quan V."/>
            <person name="Gombosev A."/>
            <person name="Delaney M."/>
            <person name="DuBois A."/>
            <person name="Ernst C."/>
            <person name="Kim D.S."/>
            <person name="Rossman W."/>
            <person name="Gohs F."/>
            <person name="Petruso H."/>
            <person name="Nozar T."/>
            <person name="Mougeot F."/>
            <person name="Manson-McGuire A."/>
            <person name="Young S."/>
            <person name="Abouelleil A."/>
            <person name="Cao P."/>
            <person name="Chapman S.B."/>
            <person name="Griggs A."/>
            <person name="Priest M."/>
            <person name="Shea T."/>
            <person name="Wortman I."/>
            <person name="Wortman J.R."/>
            <person name="Nusbaum C."/>
            <person name="Birren B."/>
        </authorList>
    </citation>
    <scope>NUCLEOTIDE SEQUENCE [LARGE SCALE GENOMIC DNA]</scope>
    <source>
        <strain evidence="2 4">MGH87</strain>
    </source>
</reference>